<feature type="binding site" evidence="6">
    <location>
        <position position="77"/>
    </location>
    <ligand>
        <name>substrate</name>
    </ligand>
</feature>
<sequence length="248" mass="26445">MITVKSEEEIALMRKAGAITRDVLELIGENAKPGVTTRRLDAIAYDYIKRNHAVPSFLGYGGFPNTICASIDDEIVHGIPGNRVLEEGMLLKIDVGAGLGGFHTDAARTFAIGSVSPEKRKLMDVCRESFFRGIAVLKDGARLGDLGAAIMKFVEANGFSVVRELVGHGIGTTVHEDPSVPNYGIAGRGIRVSKNMTLAIEPMINLGSRKVAQVPGDDWTIVTADGSPSAHYENTVVIGSDGVEIITL</sequence>
<evidence type="ECO:0000256" key="5">
    <source>
        <dbReference type="ARBA" id="ARBA00022801"/>
    </source>
</evidence>
<keyword evidence="5 6" id="KW-0378">Hydrolase</keyword>
<keyword evidence="4 6" id="KW-0479">Metal-binding</keyword>
<dbReference type="Pfam" id="PF00557">
    <property type="entry name" value="Peptidase_M24"/>
    <property type="match status" value="1"/>
</dbReference>
<keyword evidence="3 6" id="KW-0645">Protease</keyword>
<proteinExistence type="inferred from homology"/>
<evidence type="ECO:0000256" key="7">
    <source>
        <dbReference type="RuleBase" id="RU003653"/>
    </source>
</evidence>
<accession>A0A9D1NBD4</accession>
<evidence type="ECO:0000313" key="10">
    <source>
        <dbReference type="Proteomes" id="UP000886891"/>
    </source>
</evidence>
<dbReference type="PRINTS" id="PR00599">
    <property type="entry name" value="MAPEPTIDASE"/>
</dbReference>
<dbReference type="EMBL" id="DVOH01000013">
    <property type="protein sequence ID" value="HIU99780.1"/>
    <property type="molecule type" value="Genomic_DNA"/>
</dbReference>
<dbReference type="PANTHER" id="PTHR43330:SF27">
    <property type="entry name" value="METHIONINE AMINOPEPTIDASE"/>
    <property type="match status" value="1"/>
</dbReference>
<protein>
    <recommendedName>
        <fullName evidence="6 7">Methionine aminopeptidase</fullName>
        <shortName evidence="6">MAP</shortName>
        <shortName evidence="6">MetAP</shortName>
        <ecNumber evidence="6 7">3.4.11.18</ecNumber>
    </recommendedName>
    <alternativeName>
        <fullName evidence="6">Peptidase M</fullName>
    </alternativeName>
</protein>
<dbReference type="AlphaFoldDB" id="A0A9D1NBD4"/>
<feature type="binding site" evidence="6">
    <location>
        <position position="201"/>
    </location>
    <ligand>
        <name>a divalent metal cation</name>
        <dbReference type="ChEBI" id="CHEBI:60240"/>
        <label>2</label>
        <note>catalytic</note>
    </ligand>
</feature>
<evidence type="ECO:0000256" key="2">
    <source>
        <dbReference type="ARBA" id="ARBA00022438"/>
    </source>
</evidence>
<evidence type="ECO:0000256" key="6">
    <source>
        <dbReference type="HAMAP-Rule" id="MF_01974"/>
    </source>
</evidence>
<feature type="binding site" evidence="6">
    <location>
        <position position="233"/>
    </location>
    <ligand>
        <name>a divalent metal cation</name>
        <dbReference type="ChEBI" id="CHEBI:60240"/>
        <label>2</label>
        <note>catalytic</note>
    </ligand>
</feature>
<keyword evidence="2 6" id="KW-0031">Aminopeptidase</keyword>
<comment type="catalytic activity">
    <reaction evidence="6 7">
        <text>Release of N-terminal amino acids, preferentially methionine, from peptides and arylamides.</text>
        <dbReference type="EC" id="3.4.11.18"/>
    </reaction>
</comment>
<dbReference type="PANTHER" id="PTHR43330">
    <property type="entry name" value="METHIONINE AMINOPEPTIDASE"/>
    <property type="match status" value="1"/>
</dbReference>
<gene>
    <name evidence="6 9" type="primary">map</name>
    <name evidence="9" type="ORF">IAB14_01540</name>
</gene>
<dbReference type="InterPro" id="IPR001714">
    <property type="entry name" value="Pept_M24_MAP"/>
</dbReference>
<comment type="cofactor">
    <cofactor evidence="6">
        <name>Co(2+)</name>
        <dbReference type="ChEBI" id="CHEBI:48828"/>
    </cofactor>
    <cofactor evidence="6">
        <name>Zn(2+)</name>
        <dbReference type="ChEBI" id="CHEBI:29105"/>
    </cofactor>
    <cofactor evidence="6">
        <name>Mn(2+)</name>
        <dbReference type="ChEBI" id="CHEBI:29035"/>
    </cofactor>
    <cofactor evidence="6">
        <name>Fe(2+)</name>
        <dbReference type="ChEBI" id="CHEBI:29033"/>
    </cofactor>
    <text evidence="6">Binds 2 divalent metal cations per subunit. Has a high-affinity and a low affinity metal-binding site. The true nature of the physiological cofactor is under debate. The enzyme is active with cobalt, zinc, manganese or divalent iron ions. Most likely, methionine aminopeptidases function as mononuclear Fe(2+)-metalloproteases under physiological conditions, and the catalytically relevant metal-binding site has been assigned to the histidine-containing high-affinity site.</text>
</comment>
<feature type="binding site" evidence="6">
    <location>
        <position position="94"/>
    </location>
    <ligand>
        <name>a divalent metal cation</name>
        <dbReference type="ChEBI" id="CHEBI:60240"/>
        <label>1</label>
    </ligand>
</feature>
<evidence type="ECO:0000256" key="4">
    <source>
        <dbReference type="ARBA" id="ARBA00022723"/>
    </source>
</evidence>
<dbReference type="GO" id="GO:0046872">
    <property type="term" value="F:metal ion binding"/>
    <property type="evidence" value="ECO:0007669"/>
    <property type="project" value="UniProtKB-UniRule"/>
</dbReference>
<reference evidence="9" key="2">
    <citation type="journal article" date="2021" name="PeerJ">
        <title>Extensive microbial diversity within the chicken gut microbiome revealed by metagenomics and culture.</title>
        <authorList>
            <person name="Gilroy R."/>
            <person name="Ravi A."/>
            <person name="Getino M."/>
            <person name="Pursley I."/>
            <person name="Horton D.L."/>
            <person name="Alikhan N.F."/>
            <person name="Baker D."/>
            <person name="Gharbi K."/>
            <person name="Hall N."/>
            <person name="Watson M."/>
            <person name="Adriaenssens E.M."/>
            <person name="Foster-Nyarko E."/>
            <person name="Jarju S."/>
            <person name="Secka A."/>
            <person name="Antonio M."/>
            <person name="Oren A."/>
            <person name="Chaudhuri R.R."/>
            <person name="La Ragione R."/>
            <person name="Hildebrand F."/>
            <person name="Pallen M.J."/>
        </authorList>
    </citation>
    <scope>NUCLEOTIDE SEQUENCE</scope>
    <source>
        <strain evidence="9">23406</strain>
    </source>
</reference>
<dbReference type="EC" id="3.4.11.18" evidence="6 7"/>
<dbReference type="GO" id="GO:0004239">
    <property type="term" value="F:initiator methionyl aminopeptidase activity"/>
    <property type="evidence" value="ECO:0007669"/>
    <property type="project" value="UniProtKB-UniRule"/>
</dbReference>
<comment type="function">
    <text evidence="1 6">Removes the N-terminal methionine from nascent proteins. The N-terminal methionine is often cleaved when the second residue in the primary sequence is small and uncharged (Met-Ala-, Cys, Gly, Pro, Ser, Thr, or Val). Requires deformylation of the N(alpha)-formylated initiator methionine before it can be hydrolyzed.</text>
</comment>
<dbReference type="Gene3D" id="3.90.230.10">
    <property type="entry name" value="Creatinase/methionine aminopeptidase superfamily"/>
    <property type="match status" value="1"/>
</dbReference>
<dbReference type="InterPro" id="IPR000994">
    <property type="entry name" value="Pept_M24"/>
</dbReference>
<dbReference type="CDD" id="cd01086">
    <property type="entry name" value="MetAP1"/>
    <property type="match status" value="1"/>
</dbReference>
<comment type="similarity">
    <text evidence="6">Belongs to the peptidase M24A family. Methionine aminopeptidase type 1 subfamily.</text>
</comment>
<dbReference type="GO" id="GO:0006508">
    <property type="term" value="P:proteolysis"/>
    <property type="evidence" value="ECO:0007669"/>
    <property type="project" value="UniProtKB-KW"/>
</dbReference>
<evidence type="ECO:0000256" key="3">
    <source>
        <dbReference type="ARBA" id="ARBA00022670"/>
    </source>
</evidence>
<feature type="binding site" evidence="6">
    <location>
        <position position="168"/>
    </location>
    <ligand>
        <name>a divalent metal cation</name>
        <dbReference type="ChEBI" id="CHEBI:60240"/>
        <label>2</label>
        <note>catalytic</note>
    </ligand>
</feature>
<feature type="binding site" evidence="6">
    <location>
        <position position="233"/>
    </location>
    <ligand>
        <name>a divalent metal cation</name>
        <dbReference type="ChEBI" id="CHEBI:60240"/>
        <label>1</label>
    </ligand>
</feature>
<feature type="binding site" evidence="6">
    <location>
        <position position="105"/>
    </location>
    <ligand>
        <name>a divalent metal cation</name>
        <dbReference type="ChEBI" id="CHEBI:60240"/>
        <label>1</label>
    </ligand>
</feature>
<dbReference type="InterPro" id="IPR036005">
    <property type="entry name" value="Creatinase/aminopeptidase-like"/>
</dbReference>
<evidence type="ECO:0000259" key="8">
    <source>
        <dbReference type="Pfam" id="PF00557"/>
    </source>
</evidence>
<dbReference type="InterPro" id="IPR002467">
    <property type="entry name" value="Pept_M24A_MAP1"/>
</dbReference>
<evidence type="ECO:0000256" key="1">
    <source>
        <dbReference type="ARBA" id="ARBA00002521"/>
    </source>
</evidence>
<feature type="binding site" evidence="6">
    <location>
        <position position="105"/>
    </location>
    <ligand>
        <name>a divalent metal cation</name>
        <dbReference type="ChEBI" id="CHEBI:60240"/>
        <label>2</label>
        <note>catalytic</note>
    </ligand>
</feature>
<comment type="caution">
    <text evidence="9">The sequence shown here is derived from an EMBL/GenBank/DDBJ whole genome shotgun (WGS) entry which is preliminary data.</text>
</comment>
<comment type="subunit">
    <text evidence="6">Monomer.</text>
</comment>
<organism evidence="9 10">
    <name type="scientific">Candidatus Stercoripulliclostridium merdipullorum</name>
    <dbReference type="NCBI Taxonomy" id="2840952"/>
    <lineage>
        <taxon>Bacteria</taxon>
        <taxon>Bacillati</taxon>
        <taxon>Bacillota</taxon>
        <taxon>Clostridia</taxon>
        <taxon>Eubacteriales</taxon>
        <taxon>Candidatus Stercoripulliclostridium</taxon>
    </lineage>
</organism>
<feature type="domain" description="Peptidase M24" evidence="8">
    <location>
        <begin position="12"/>
        <end position="238"/>
    </location>
</feature>
<evidence type="ECO:0000313" key="9">
    <source>
        <dbReference type="EMBL" id="HIU99780.1"/>
    </source>
</evidence>
<dbReference type="NCBIfam" id="TIGR00500">
    <property type="entry name" value="met_pdase_I"/>
    <property type="match status" value="1"/>
</dbReference>
<dbReference type="GO" id="GO:0070006">
    <property type="term" value="F:metalloaminopeptidase activity"/>
    <property type="evidence" value="ECO:0007669"/>
    <property type="project" value="UniProtKB-UniRule"/>
</dbReference>
<reference evidence="9" key="1">
    <citation type="submission" date="2020-10" db="EMBL/GenBank/DDBJ databases">
        <authorList>
            <person name="Gilroy R."/>
        </authorList>
    </citation>
    <scope>NUCLEOTIDE SEQUENCE</scope>
    <source>
        <strain evidence="9">23406</strain>
    </source>
</reference>
<dbReference type="GO" id="GO:0005829">
    <property type="term" value="C:cytosol"/>
    <property type="evidence" value="ECO:0007669"/>
    <property type="project" value="TreeGrafter"/>
</dbReference>
<name>A0A9D1NBD4_9FIRM</name>
<dbReference type="SUPFAM" id="SSF55920">
    <property type="entry name" value="Creatinase/aminopeptidase"/>
    <property type="match status" value="1"/>
</dbReference>
<dbReference type="HAMAP" id="MF_01974">
    <property type="entry name" value="MetAP_1"/>
    <property type="match status" value="1"/>
</dbReference>
<feature type="binding site" evidence="6">
    <location>
        <position position="175"/>
    </location>
    <ligand>
        <name>substrate</name>
    </ligand>
</feature>
<dbReference type="Proteomes" id="UP000886891">
    <property type="component" value="Unassembled WGS sequence"/>
</dbReference>